<dbReference type="Pfam" id="PF07648">
    <property type="entry name" value="Kazal_2"/>
    <property type="match status" value="1"/>
</dbReference>
<evidence type="ECO:0000256" key="2">
    <source>
        <dbReference type="ARBA" id="ARBA00022525"/>
    </source>
</evidence>
<dbReference type="Gene3D" id="4.10.40.20">
    <property type="match status" value="1"/>
</dbReference>
<dbReference type="InterPro" id="IPR009030">
    <property type="entry name" value="Growth_fac_rcpt_cys_sf"/>
</dbReference>
<dbReference type="InterPro" id="IPR002350">
    <property type="entry name" value="Kazal_dom"/>
</dbReference>
<sequence>MKTLRFLFWALVLLVLQEFTVSEEADKPEEKENAADEPSTEDCSCDAVICEVVSEDKCPHGLVNDTRDPCRCCKRCGNGEYQFCDPEELSAKELAEKEHNFGLCGKGLTCRANYGVPVGAKPEMICYCQNEQMVCGSDGETYETECRMNKVAFETGQTIGRKKPGMCEGAPKVVTPPNSVTNSTVGNVYLQCEVKGNPVPRIEWRKIGPDGPADFIPSGDSGNNRVAIQTRGGPEEYEVTGWLQIMRLEVEDAGEYECVGINDNGEDSGRANIIVVEKAKPIPGAAK</sequence>
<evidence type="ECO:0000256" key="3">
    <source>
        <dbReference type="ARBA" id="ARBA00022729"/>
    </source>
</evidence>
<dbReference type="PROSITE" id="PS50835">
    <property type="entry name" value="IG_LIKE"/>
    <property type="match status" value="1"/>
</dbReference>
<dbReference type="Pfam" id="PF13927">
    <property type="entry name" value="Ig_3"/>
    <property type="match status" value="1"/>
</dbReference>
<organism evidence="6 7">
    <name type="scientific">Acanthaster planci</name>
    <name type="common">Crown-of-thorns starfish</name>
    <dbReference type="NCBI Taxonomy" id="133434"/>
    <lineage>
        <taxon>Eukaryota</taxon>
        <taxon>Metazoa</taxon>
        <taxon>Echinodermata</taxon>
        <taxon>Eleutherozoa</taxon>
        <taxon>Asterozoa</taxon>
        <taxon>Asteroidea</taxon>
        <taxon>Valvatacea</taxon>
        <taxon>Valvatida</taxon>
        <taxon>Acanthasteridae</taxon>
        <taxon>Acanthaster</taxon>
    </lineage>
</organism>
<dbReference type="Gene3D" id="3.30.60.30">
    <property type="match status" value="1"/>
</dbReference>
<dbReference type="Proteomes" id="UP000694845">
    <property type="component" value="Unplaced"/>
</dbReference>
<protein>
    <submittedName>
        <fullName evidence="7">Insulin-like growth factor-binding protein-related protein 1</fullName>
    </submittedName>
</protein>
<keyword evidence="2" id="KW-0964">Secreted</keyword>
<dbReference type="InterPro" id="IPR011390">
    <property type="entry name" value="IGFBP_rP_mac25"/>
</dbReference>
<dbReference type="PANTHER" id="PTHR14186:SF19">
    <property type="entry name" value="INSULIN-LIKE GROWTH FACTOR-BINDING PROTEIN 7"/>
    <property type="match status" value="1"/>
</dbReference>
<dbReference type="InterPro" id="IPR007110">
    <property type="entry name" value="Ig-like_dom"/>
</dbReference>
<dbReference type="InterPro" id="IPR003599">
    <property type="entry name" value="Ig_sub"/>
</dbReference>
<evidence type="ECO:0000256" key="1">
    <source>
        <dbReference type="ARBA" id="ARBA00004613"/>
    </source>
</evidence>
<dbReference type="RefSeq" id="XP_022091725.1">
    <property type="nucleotide sequence ID" value="XM_022236033.1"/>
</dbReference>
<dbReference type="PANTHER" id="PTHR14186">
    <property type="entry name" value="INSULIN-LIKE GROWTH FACTOR BINDING PROTEIN-RELATED"/>
    <property type="match status" value="1"/>
</dbReference>
<evidence type="ECO:0000256" key="4">
    <source>
        <dbReference type="SAM" id="SignalP"/>
    </source>
</evidence>
<dbReference type="InterPro" id="IPR036179">
    <property type="entry name" value="Ig-like_dom_sf"/>
</dbReference>
<dbReference type="SUPFAM" id="SSF48726">
    <property type="entry name" value="Immunoglobulin"/>
    <property type="match status" value="1"/>
</dbReference>
<dbReference type="InterPro" id="IPR013783">
    <property type="entry name" value="Ig-like_fold"/>
</dbReference>
<dbReference type="GO" id="GO:0001558">
    <property type="term" value="P:regulation of cell growth"/>
    <property type="evidence" value="ECO:0007669"/>
    <property type="project" value="InterPro"/>
</dbReference>
<feature type="chain" id="PRO_5034183074" evidence="4">
    <location>
        <begin position="23"/>
        <end position="287"/>
    </location>
</feature>
<proteinExistence type="predicted"/>
<keyword evidence="6" id="KW-1185">Reference proteome</keyword>
<dbReference type="GO" id="GO:0005520">
    <property type="term" value="F:insulin-like growth factor binding"/>
    <property type="evidence" value="ECO:0007669"/>
    <property type="project" value="InterPro"/>
</dbReference>
<dbReference type="GO" id="GO:0009966">
    <property type="term" value="P:regulation of signal transduction"/>
    <property type="evidence" value="ECO:0007669"/>
    <property type="project" value="TreeGrafter"/>
</dbReference>
<feature type="domain" description="Ig-like" evidence="5">
    <location>
        <begin position="171"/>
        <end position="274"/>
    </location>
</feature>
<dbReference type="AlphaFoldDB" id="A0A8B7YH50"/>
<dbReference type="InterPro" id="IPR003598">
    <property type="entry name" value="Ig_sub2"/>
</dbReference>
<dbReference type="GO" id="GO:0005615">
    <property type="term" value="C:extracellular space"/>
    <property type="evidence" value="ECO:0007669"/>
    <property type="project" value="TreeGrafter"/>
</dbReference>
<reference evidence="7" key="1">
    <citation type="submission" date="2025-08" db="UniProtKB">
        <authorList>
            <consortium name="RefSeq"/>
        </authorList>
    </citation>
    <scope>IDENTIFICATION</scope>
</reference>
<name>A0A8B7YH50_ACAPL</name>
<dbReference type="SUPFAM" id="SSF57184">
    <property type="entry name" value="Growth factor receptor domain"/>
    <property type="match status" value="1"/>
</dbReference>
<dbReference type="GeneID" id="110979886"/>
<dbReference type="OrthoDB" id="10050438at2759"/>
<gene>
    <name evidence="7" type="primary">LOC110979886</name>
</gene>
<evidence type="ECO:0000313" key="7">
    <source>
        <dbReference type="RefSeq" id="XP_022091725.1"/>
    </source>
</evidence>
<dbReference type="InterPro" id="IPR036058">
    <property type="entry name" value="Kazal_dom_sf"/>
</dbReference>
<accession>A0A8B7YH50</accession>
<dbReference type="SUPFAM" id="SSF100895">
    <property type="entry name" value="Kazal-type serine protease inhibitors"/>
    <property type="match status" value="1"/>
</dbReference>
<dbReference type="CDD" id="cd00104">
    <property type="entry name" value="KAZAL_FS"/>
    <property type="match status" value="1"/>
</dbReference>
<dbReference type="SMART" id="SM00409">
    <property type="entry name" value="IG"/>
    <property type="match status" value="1"/>
</dbReference>
<feature type="signal peptide" evidence="4">
    <location>
        <begin position="1"/>
        <end position="22"/>
    </location>
</feature>
<dbReference type="SMART" id="SM00280">
    <property type="entry name" value="KAZAL"/>
    <property type="match status" value="1"/>
</dbReference>
<dbReference type="KEGG" id="aplc:110979886"/>
<comment type="subcellular location">
    <subcellularLocation>
        <location evidence="1">Secreted</location>
    </subcellularLocation>
</comment>
<evidence type="ECO:0000259" key="5">
    <source>
        <dbReference type="PROSITE" id="PS50835"/>
    </source>
</evidence>
<dbReference type="OMA" id="TWNITGQ"/>
<dbReference type="Gene3D" id="2.60.40.10">
    <property type="entry name" value="Immunoglobulins"/>
    <property type="match status" value="1"/>
</dbReference>
<keyword evidence="3 4" id="KW-0732">Signal</keyword>
<evidence type="ECO:0000313" key="6">
    <source>
        <dbReference type="Proteomes" id="UP000694845"/>
    </source>
</evidence>
<dbReference type="SMART" id="SM00408">
    <property type="entry name" value="IGc2"/>
    <property type="match status" value="1"/>
</dbReference>